<reference evidence="2" key="1">
    <citation type="submission" date="2023-06" db="EMBL/GenBank/DDBJ databases">
        <authorList>
            <consortium name="Lawrence Berkeley National Laboratory"/>
            <person name="Ahrendt S."/>
            <person name="Sahu N."/>
            <person name="Indic B."/>
            <person name="Wong-Bajracharya J."/>
            <person name="Merenyi Z."/>
            <person name="Ke H.-M."/>
            <person name="Monk M."/>
            <person name="Kocsube S."/>
            <person name="Drula E."/>
            <person name="Lipzen A."/>
            <person name="Balint B."/>
            <person name="Henrissat B."/>
            <person name="Andreopoulos B."/>
            <person name="Martin F.M."/>
            <person name="Harder C.B."/>
            <person name="Rigling D."/>
            <person name="Ford K.L."/>
            <person name="Foster G.D."/>
            <person name="Pangilinan J."/>
            <person name="Papanicolaou A."/>
            <person name="Barry K."/>
            <person name="LaButti K."/>
            <person name="Viragh M."/>
            <person name="Koriabine M."/>
            <person name="Yan M."/>
            <person name="Riley R."/>
            <person name="Champramary S."/>
            <person name="Plett K.L."/>
            <person name="Tsai I.J."/>
            <person name="Slot J."/>
            <person name="Sipos G."/>
            <person name="Plett J."/>
            <person name="Nagy L.G."/>
            <person name="Grigoriev I.V."/>
        </authorList>
    </citation>
    <scope>NUCLEOTIDE SEQUENCE</scope>
    <source>
        <strain evidence="2">ICMP 16352</strain>
    </source>
</reference>
<comment type="similarity">
    <text evidence="1">Belongs to the FAD-binding monooxygenase family.</text>
</comment>
<dbReference type="InterPro" id="IPR036188">
    <property type="entry name" value="FAD/NAD-bd_sf"/>
</dbReference>
<dbReference type="SUPFAM" id="SSF51905">
    <property type="entry name" value="FAD/NAD(P)-binding domain"/>
    <property type="match status" value="1"/>
</dbReference>
<dbReference type="PANTHER" id="PTHR42877:SF8">
    <property type="entry name" value="MONOOXYGENASE"/>
    <property type="match status" value="1"/>
</dbReference>
<dbReference type="PANTHER" id="PTHR42877">
    <property type="entry name" value="L-ORNITHINE N(5)-MONOOXYGENASE-RELATED"/>
    <property type="match status" value="1"/>
</dbReference>
<accession>A0AA39P7Z2</accession>
<keyword evidence="3" id="KW-1185">Reference proteome</keyword>
<feature type="non-terminal residue" evidence="2">
    <location>
        <position position="1"/>
    </location>
</feature>
<organism evidence="2 3">
    <name type="scientific">Armillaria novae-zelandiae</name>
    <dbReference type="NCBI Taxonomy" id="153914"/>
    <lineage>
        <taxon>Eukaryota</taxon>
        <taxon>Fungi</taxon>
        <taxon>Dikarya</taxon>
        <taxon>Basidiomycota</taxon>
        <taxon>Agaricomycotina</taxon>
        <taxon>Agaricomycetes</taxon>
        <taxon>Agaricomycetidae</taxon>
        <taxon>Agaricales</taxon>
        <taxon>Marasmiineae</taxon>
        <taxon>Physalacriaceae</taxon>
        <taxon>Armillaria</taxon>
    </lineage>
</organism>
<comment type="caution">
    <text evidence="2">The sequence shown here is derived from an EMBL/GenBank/DDBJ whole genome shotgun (WGS) entry which is preliminary data.</text>
</comment>
<sequence>FPNMFLMGSRPGIPYTNGSILPGMEVQADYIVACLAKMQKQDIKMMEVDRDAQNKYNIQQTLSLEDLIWSDCCSSWYKGGTVDGEPFALYGGSTLQYKELLSSPRWEDWKFIPLYKN</sequence>
<evidence type="ECO:0000256" key="1">
    <source>
        <dbReference type="ARBA" id="ARBA00010139"/>
    </source>
</evidence>
<dbReference type="AlphaFoldDB" id="A0AA39P7Z2"/>
<dbReference type="Gene3D" id="3.50.50.60">
    <property type="entry name" value="FAD/NAD(P)-binding domain"/>
    <property type="match status" value="1"/>
</dbReference>
<dbReference type="InterPro" id="IPR051209">
    <property type="entry name" value="FAD-bind_Monooxygenase_sf"/>
</dbReference>
<evidence type="ECO:0000313" key="3">
    <source>
        <dbReference type="Proteomes" id="UP001175227"/>
    </source>
</evidence>
<protein>
    <submittedName>
        <fullName evidence="2">Uncharacterized protein</fullName>
    </submittedName>
</protein>
<gene>
    <name evidence="2" type="ORF">IW261DRAFT_1337279</name>
</gene>
<dbReference type="Proteomes" id="UP001175227">
    <property type="component" value="Unassembled WGS sequence"/>
</dbReference>
<name>A0AA39P7Z2_9AGAR</name>
<proteinExistence type="inferred from homology"/>
<evidence type="ECO:0000313" key="2">
    <source>
        <dbReference type="EMBL" id="KAK0478941.1"/>
    </source>
</evidence>
<dbReference type="EMBL" id="JAUEPR010000013">
    <property type="protein sequence ID" value="KAK0478941.1"/>
    <property type="molecule type" value="Genomic_DNA"/>
</dbReference>